<dbReference type="GO" id="GO:0003735">
    <property type="term" value="F:structural constituent of ribosome"/>
    <property type="evidence" value="ECO:0007669"/>
    <property type="project" value="InterPro"/>
</dbReference>
<comment type="similarity">
    <text evidence="1 4">Belongs to the bacterial ribosomal protein bL28 family.</text>
</comment>
<gene>
    <name evidence="4" type="primary">rpmB</name>
    <name evidence="6" type="ORF">KC909_02200</name>
</gene>
<evidence type="ECO:0000256" key="3">
    <source>
        <dbReference type="ARBA" id="ARBA00023274"/>
    </source>
</evidence>
<name>A0A955L5S7_9BACT</name>
<dbReference type="InterPro" id="IPR037147">
    <property type="entry name" value="Ribosomal_bL28_sf"/>
</dbReference>
<evidence type="ECO:0000313" key="7">
    <source>
        <dbReference type="Proteomes" id="UP000783287"/>
    </source>
</evidence>
<evidence type="ECO:0000313" key="6">
    <source>
        <dbReference type="EMBL" id="MCA9383153.1"/>
    </source>
</evidence>
<dbReference type="Gene3D" id="2.30.170.40">
    <property type="entry name" value="Ribosomal protein L28/L24"/>
    <property type="match status" value="1"/>
</dbReference>
<comment type="caution">
    <text evidence="6">The sequence shown here is derived from an EMBL/GenBank/DDBJ whole genome shotgun (WGS) entry which is preliminary data.</text>
</comment>
<evidence type="ECO:0000256" key="4">
    <source>
        <dbReference type="HAMAP-Rule" id="MF_00373"/>
    </source>
</evidence>
<dbReference type="GO" id="GO:1990904">
    <property type="term" value="C:ribonucleoprotein complex"/>
    <property type="evidence" value="ECO:0007669"/>
    <property type="project" value="UniProtKB-KW"/>
</dbReference>
<keyword evidence="2 4" id="KW-0689">Ribosomal protein</keyword>
<dbReference type="GO" id="GO:0005840">
    <property type="term" value="C:ribosome"/>
    <property type="evidence" value="ECO:0007669"/>
    <property type="project" value="UniProtKB-KW"/>
</dbReference>
<dbReference type="InterPro" id="IPR026569">
    <property type="entry name" value="Ribosomal_bL28"/>
</dbReference>
<dbReference type="HAMAP" id="MF_00373">
    <property type="entry name" value="Ribosomal_bL28"/>
    <property type="match status" value="1"/>
</dbReference>
<dbReference type="SUPFAM" id="SSF143800">
    <property type="entry name" value="L28p-like"/>
    <property type="match status" value="1"/>
</dbReference>
<dbReference type="Pfam" id="PF00830">
    <property type="entry name" value="Ribosomal_L28"/>
    <property type="match status" value="1"/>
</dbReference>
<dbReference type="Proteomes" id="UP000783287">
    <property type="component" value="Unassembled WGS sequence"/>
</dbReference>
<protein>
    <recommendedName>
        <fullName evidence="4">Large ribosomal subunit protein bL28</fullName>
    </recommendedName>
</protein>
<proteinExistence type="inferred from homology"/>
<dbReference type="EMBL" id="JAGQLK010000032">
    <property type="protein sequence ID" value="MCA9383153.1"/>
    <property type="molecule type" value="Genomic_DNA"/>
</dbReference>
<feature type="region of interest" description="Disordered" evidence="5">
    <location>
        <begin position="1"/>
        <end position="32"/>
    </location>
</feature>
<reference evidence="6" key="1">
    <citation type="submission" date="2020-04" db="EMBL/GenBank/DDBJ databases">
        <authorList>
            <person name="Zhang T."/>
        </authorList>
    </citation>
    <scope>NUCLEOTIDE SEQUENCE</scope>
    <source>
        <strain evidence="6">HKST-UBA14</strain>
    </source>
</reference>
<dbReference type="AlphaFoldDB" id="A0A955L5S7"/>
<organism evidence="6 7">
    <name type="scientific">Candidatus Dojkabacteria bacterium</name>
    <dbReference type="NCBI Taxonomy" id="2099670"/>
    <lineage>
        <taxon>Bacteria</taxon>
        <taxon>Candidatus Dojkabacteria</taxon>
    </lineage>
</organism>
<dbReference type="InterPro" id="IPR034704">
    <property type="entry name" value="Ribosomal_bL28/bL31-like_sf"/>
</dbReference>
<reference evidence="6" key="2">
    <citation type="journal article" date="2021" name="Microbiome">
        <title>Successional dynamics and alternative stable states in a saline activated sludge microbial community over 9 years.</title>
        <authorList>
            <person name="Wang Y."/>
            <person name="Ye J."/>
            <person name="Ju F."/>
            <person name="Liu L."/>
            <person name="Boyd J.A."/>
            <person name="Deng Y."/>
            <person name="Parks D.H."/>
            <person name="Jiang X."/>
            <person name="Yin X."/>
            <person name="Woodcroft B.J."/>
            <person name="Tyson G.W."/>
            <person name="Hugenholtz P."/>
            <person name="Polz M.F."/>
            <person name="Zhang T."/>
        </authorList>
    </citation>
    <scope>NUCLEOTIDE SEQUENCE</scope>
    <source>
        <strain evidence="6">HKST-UBA14</strain>
    </source>
</reference>
<keyword evidence="3 4" id="KW-0687">Ribonucleoprotein</keyword>
<sequence length="91" mass="10420">MARKDDLTGKKTMFGGARKHQRGSSGGGGVWRFKAQRTARTWRPNLRKVRLMDLSTGKVANYKVAMKTYKKLRKEGQFQNYVLADNNQQAE</sequence>
<dbReference type="GO" id="GO:0006412">
    <property type="term" value="P:translation"/>
    <property type="evidence" value="ECO:0007669"/>
    <property type="project" value="UniProtKB-UniRule"/>
</dbReference>
<evidence type="ECO:0000256" key="2">
    <source>
        <dbReference type="ARBA" id="ARBA00022980"/>
    </source>
</evidence>
<accession>A0A955L5S7</accession>
<evidence type="ECO:0000256" key="5">
    <source>
        <dbReference type="SAM" id="MobiDB-lite"/>
    </source>
</evidence>
<evidence type="ECO:0000256" key="1">
    <source>
        <dbReference type="ARBA" id="ARBA00008760"/>
    </source>
</evidence>